<dbReference type="RefSeq" id="WP_136730615.1">
    <property type="nucleotide sequence ID" value="NZ_SUMC01000147.1"/>
</dbReference>
<comment type="caution">
    <text evidence="1">The sequence shown here is derived from an EMBL/GenBank/DDBJ whole genome shotgun (WGS) entry which is preliminary data.</text>
</comment>
<reference evidence="1 2" key="1">
    <citation type="submission" date="2019-04" db="EMBL/GenBank/DDBJ databases">
        <title>Streptomyces oryziradicis sp. nov., a novel actinomycete isolated from rhizosphere soil of rice (Oryza sativa L.).</title>
        <authorList>
            <person name="Li C."/>
        </authorList>
    </citation>
    <scope>NUCLEOTIDE SEQUENCE [LARGE SCALE GENOMIC DNA]</scope>
    <source>
        <strain evidence="1 2">NEAU-C40</strain>
    </source>
</reference>
<protein>
    <submittedName>
        <fullName evidence="1">Uncharacterized protein</fullName>
    </submittedName>
</protein>
<evidence type="ECO:0000313" key="2">
    <source>
        <dbReference type="Proteomes" id="UP000305778"/>
    </source>
</evidence>
<evidence type="ECO:0000313" key="1">
    <source>
        <dbReference type="EMBL" id="TJZ97133.1"/>
    </source>
</evidence>
<gene>
    <name evidence="1" type="ORF">FCI23_49910</name>
</gene>
<proteinExistence type="predicted"/>
<dbReference type="AlphaFoldDB" id="A0A4U0RMM5"/>
<name>A0A4U0RMM5_9ACTN</name>
<dbReference type="Proteomes" id="UP000305778">
    <property type="component" value="Unassembled WGS sequence"/>
</dbReference>
<dbReference type="EMBL" id="SUMC01000147">
    <property type="protein sequence ID" value="TJZ97133.1"/>
    <property type="molecule type" value="Genomic_DNA"/>
</dbReference>
<accession>A0A4U0RMM5</accession>
<organism evidence="1 2">
    <name type="scientific">Actinacidiphila oryziradicis</name>
    <dbReference type="NCBI Taxonomy" id="2571141"/>
    <lineage>
        <taxon>Bacteria</taxon>
        <taxon>Bacillati</taxon>
        <taxon>Actinomycetota</taxon>
        <taxon>Actinomycetes</taxon>
        <taxon>Kitasatosporales</taxon>
        <taxon>Streptomycetaceae</taxon>
        <taxon>Actinacidiphila</taxon>
    </lineage>
</organism>
<keyword evidence="2" id="KW-1185">Reference proteome</keyword>
<sequence length="100" mass="11140">MAKPKKTFNVPSRLIALQKDLYAAEADLEAIPMAPIDPATLGRTWTPEQREQMGVLRDRLRDLAARIAADEWWEGIAREDLVDARSAVKVEARTKTPVAG</sequence>